<dbReference type="AlphaFoldDB" id="A0A9D2FYW3"/>
<proteinExistence type="predicted"/>
<evidence type="ECO:0000256" key="1">
    <source>
        <dbReference type="ARBA" id="ARBA00004945"/>
    </source>
</evidence>
<dbReference type="NCBIfam" id="TIGR01704">
    <property type="entry name" value="MTA_SAH-Nsdase"/>
    <property type="match status" value="1"/>
</dbReference>
<dbReference type="GO" id="GO:0009164">
    <property type="term" value="P:nucleoside catabolic process"/>
    <property type="evidence" value="ECO:0007669"/>
    <property type="project" value="InterPro"/>
</dbReference>
<keyword evidence="4 7" id="KW-0378">Hydrolase</keyword>
<dbReference type="InterPro" id="IPR000845">
    <property type="entry name" value="Nucleoside_phosphorylase_d"/>
</dbReference>
<dbReference type="CDD" id="cd09008">
    <property type="entry name" value="MTAN"/>
    <property type="match status" value="1"/>
</dbReference>
<comment type="caution">
    <text evidence="7">The sequence shown here is derived from an EMBL/GenBank/DDBJ whole genome shotgun (WGS) entry which is preliminary data.</text>
</comment>
<dbReference type="Gene3D" id="3.40.50.1580">
    <property type="entry name" value="Nucleoside phosphorylase domain"/>
    <property type="match status" value="1"/>
</dbReference>
<protein>
    <recommendedName>
        <fullName evidence="2">adenosylhomocysteine nucleosidase</fullName>
        <ecNumber evidence="2">3.2.2.9</ecNumber>
    </recommendedName>
</protein>
<evidence type="ECO:0000259" key="6">
    <source>
        <dbReference type="Pfam" id="PF01048"/>
    </source>
</evidence>
<dbReference type="EMBL" id="DXBE01000035">
    <property type="protein sequence ID" value="HIZ69147.1"/>
    <property type="molecule type" value="Genomic_DNA"/>
</dbReference>
<feature type="domain" description="Nucleoside phosphorylase" evidence="6">
    <location>
        <begin position="2"/>
        <end position="229"/>
    </location>
</feature>
<dbReference type="Pfam" id="PF01048">
    <property type="entry name" value="PNP_UDP_1"/>
    <property type="match status" value="1"/>
</dbReference>
<dbReference type="GO" id="GO:0019509">
    <property type="term" value="P:L-methionine salvage from methylthioadenosine"/>
    <property type="evidence" value="ECO:0007669"/>
    <property type="project" value="InterPro"/>
</dbReference>
<organism evidence="7 8">
    <name type="scientific">Candidatus Prevotella avicola</name>
    <dbReference type="NCBI Taxonomy" id="2838738"/>
    <lineage>
        <taxon>Bacteria</taxon>
        <taxon>Pseudomonadati</taxon>
        <taxon>Bacteroidota</taxon>
        <taxon>Bacteroidia</taxon>
        <taxon>Bacteroidales</taxon>
        <taxon>Prevotellaceae</taxon>
        <taxon>Prevotella</taxon>
    </lineage>
</organism>
<name>A0A9D2FYW3_9BACT</name>
<dbReference type="PANTHER" id="PTHR46832">
    <property type="entry name" value="5'-METHYLTHIOADENOSINE/S-ADENOSYLHOMOCYSTEINE NUCLEOSIDASE"/>
    <property type="match status" value="1"/>
</dbReference>
<dbReference type="Proteomes" id="UP000824055">
    <property type="component" value="Unassembled WGS sequence"/>
</dbReference>
<dbReference type="GO" id="GO:0008930">
    <property type="term" value="F:methylthioadenosine nucleosidase activity"/>
    <property type="evidence" value="ECO:0007669"/>
    <property type="project" value="InterPro"/>
</dbReference>
<dbReference type="NCBIfam" id="NF004079">
    <property type="entry name" value="PRK05584.1"/>
    <property type="match status" value="1"/>
</dbReference>
<reference evidence="7" key="1">
    <citation type="journal article" date="2021" name="PeerJ">
        <title>Extensive microbial diversity within the chicken gut microbiome revealed by metagenomics and culture.</title>
        <authorList>
            <person name="Gilroy R."/>
            <person name="Ravi A."/>
            <person name="Getino M."/>
            <person name="Pursley I."/>
            <person name="Horton D.L."/>
            <person name="Alikhan N.F."/>
            <person name="Baker D."/>
            <person name="Gharbi K."/>
            <person name="Hall N."/>
            <person name="Watson M."/>
            <person name="Adriaenssens E.M."/>
            <person name="Foster-Nyarko E."/>
            <person name="Jarju S."/>
            <person name="Secka A."/>
            <person name="Antonio M."/>
            <person name="Oren A."/>
            <person name="Chaudhuri R.R."/>
            <person name="La Ragione R."/>
            <person name="Hildebrand F."/>
            <person name="Pallen M.J."/>
        </authorList>
    </citation>
    <scope>NUCLEOTIDE SEQUENCE</scope>
    <source>
        <strain evidence="7">ChiHecec3B27-8219</strain>
    </source>
</reference>
<keyword evidence="7" id="KW-0326">Glycosidase</keyword>
<dbReference type="InterPro" id="IPR010049">
    <property type="entry name" value="MTA_SAH_Nsdase"/>
</dbReference>
<comment type="pathway">
    <text evidence="1">Amino-acid biosynthesis; L-methionine biosynthesis via salvage pathway; S-methyl-5-thio-alpha-D-ribose 1-phosphate from S-methyl-5'-thioadenosine (hydrolase route): step 1/2.</text>
</comment>
<dbReference type="PANTHER" id="PTHR46832:SF1">
    <property type="entry name" value="5'-METHYLTHIOADENOSINE_S-ADENOSYLHOMOCYSTEINE NUCLEOSIDASE"/>
    <property type="match status" value="1"/>
</dbReference>
<keyword evidence="5" id="KW-0486">Methionine biosynthesis</keyword>
<evidence type="ECO:0000256" key="2">
    <source>
        <dbReference type="ARBA" id="ARBA00011974"/>
    </source>
</evidence>
<dbReference type="EC" id="3.2.2.9" evidence="2"/>
<evidence type="ECO:0000256" key="3">
    <source>
        <dbReference type="ARBA" id="ARBA00022605"/>
    </source>
</evidence>
<sequence length="231" mass="25222">MKIGVIVAMEKEFVQLRQLLESASQEEIHGLQLVEGRMGNHEIVLMRCGIGKVNSAIGAVELICHCLPDLVVSTGVAGGADVSLRVMDVVVSTECVYHDVYCGSECAMGQVMGLPATYKSPSELVAKALRLNEELGGEPTVRAGQIVTGDWFVDSREKMSAILAQFPQAMAVDMESCSIAQACHLRGVPFVSFRVISDIPLQDHKAAQYFDFWERVARDSFAVTRSFLRAI</sequence>
<evidence type="ECO:0000256" key="4">
    <source>
        <dbReference type="ARBA" id="ARBA00022801"/>
    </source>
</evidence>
<evidence type="ECO:0000256" key="5">
    <source>
        <dbReference type="ARBA" id="ARBA00023167"/>
    </source>
</evidence>
<dbReference type="GO" id="GO:0005829">
    <property type="term" value="C:cytosol"/>
    <property type="evidence" value="ECO:0007669"/>
    <property type="project" value="TreeGrafter"/>
</dbReference>
<dbReference type="SUPFAM" id="SSF53167">
    <property type="entry name" value="Purine and uridine phosphorylases"/>
    <property type="match status" value="1"/>
</dbReference>
<dbReference type="GO" id="GO:0008782">
    <property type="term" value="F:adenosylhomocysteine nucleosidase activity"/>
    <property type="evidence" value="ECO:0007669"/>
    <property type="project" value="UniProtKB-EC"/>
</dbReference>
<gene>
    <name evidence="7" type="ORF">H9966_04565</name>
</gene>
<accession>A0A9D2FYW3</accession>
<evidence type="ECO:0000313" key="8">
    <source>
        <dbReference type="Proteomes" id="UP000824055"/>
    </source>
</evidence>
<evidence type="ECO:0000313" key="7">
    <source>
        <dbReference type="EMBL" id="HIZ69147.1"/>
    </source>
</evidence>
<reference evidence="7" key="2">
    <citation type="submission" date="2021-04" db="EMBL/GenBank/DDBJ databases">
        <authorList>
            <person name="Gilroy R."/>
        </authorList>
    </citation>
    <scope>NUCLEOTIDE SEQUENCE</scope>
    <source>
        <strain evidence="7">ChiHecec3B27-8219</strain>
    </source>
</reference>
<dbReference type="InterPro" id="IPR035994">
    <property type="entry name" value="Nucleoside_phosphorylase_sf"/>
</dbReference>
<keyword evidence="3" id="KW-0028">Amino-acid biosynthesis</keyword>
<dbReference type="GO" id="GO:0019284">
    <property type="term" value="P:L-methionine salvage from S-adenosylmethionine"/>
    <property type="evidence" value="ECO:0007669"/>
    <property type="project" value="TreeGrafter"/>
</dbReference>